<dbReference type="PROSITE" id="PS51295">
    <property type="entry name" value="CRM"/>
    <property type="match status" value="1"/>
</dbReference>
<dbReference type="AlphaFoldDB" id="A0A3S6QW53"/>
<dbReference type="Proteomes" id="UP000324497">
    <property type="component" value="Chromosome"/>
</dbReference>
<evidence type="ECO:0000256" key="1">
    <source>
        <dbReference type="ARBA" id="ARBA00022884"/>
    </source>
</evidence>
<proteinExistence type="predicted"/>
<dbReference type="GeneID" id="78521110"/>
<dbReference type="Gene3D" id="3.30.110.60">
    <property type="entry name" value="YhbY-like"/>
    <property type="match status" value="1"/>
</dbReference>
<protein>
    <submittedName>
        <fullName evidence="4">RNA-binding protein</fullName>
    </submittedName>
</protein>
<keyword evidence="5" id="KW-1185">Reference proteome</keyword>
<dbReference type="EMBL" id="CP018180">
    <property type="protein sequence ID" value="AUJ32411.1"/>
    <property type="molecule type" value="Genomic_DNA"/>
</dbReference>
<name>A0A3S6QW53_9LACO</name>
<dbReference type="KEGG" id="lng:BSQ50_07455"/>
<dbReference type="SMART" id="SM01103">
    <property type="entry name" value="CRS1_YhbY"/>
    <property type="match status" value="1"/>
</dbReference>
<evidence type="ECO:0000313" key="5">
    <source>
        <dbReference type="Proteomes" id="UP000324497"/>
    </source>
</evidence>
<feature type="domain" description="CRM" evidence="3">
    <location>
        <begin position="4"/>
        <end position="100"/>
    </location>
</feature>
<dbReference type="RefSeq" id="WP_057886855.1">
    <property type="nucleotide sequence ID" value="NZ_CP018180.1"/>
</dbReference>
<organism evidence="4 5">
    <name type="scientific">Liquorilactobacillus nagelii</name>
    <dbReference type="NCBI Taxonomy" id="82688"/>
    <lineage>
        <taxon>Bacteria</taxon>
        <taxon>Bacillati</taxon>
        <taxon>Bacillota</taxon>
        <taxon>Bacilli</taxon>
        <taxon>Lactobacillales</taxon>
        <taxon>Lactobacillaceae</taxon>
        <taxon>Liquorilactobacillus</taxon>
    </lineage>
</organism>
<reference evidence="4 5" key="1">
    <citation type="submission" date="2016-11" db="EMBL/GenBank/DDBJ databases">
        <title>Interaction between Lactobacillus species and yeast in water kefir.</title>
        <authorList>
            <person name="Behr J."/>
            <person name="Xu D."/>
            <person name="Vogel R.F."/>
        </authorList>
    </citation>
    <scope>NUCLEOTIDE SEQUENCE [LARGE SCALE GENOMIC DNA]</scope>
    <source>
        <strain evidence="4 5">TMW 1.1827</strain>
    </source>
</reference>
<dbReference type="GO" id="GO:0003723">
    <property type="term" value="F:RNA binding"/>
    <property type="evidence" value="ECO:0007669"/>
    <property type="project" value="UniProtKB-UniRule"/>
</dbReference>
<dbReference type="InterPro" id="IPR001890">
    <property type="entry name" value="RNA-binding_CRM"/>
</dbReference>
<evidence type="ECO:0000256" key="2">
    <source>
        <dbReference type="PROSITE-ProRule" id="PRU00626"/>
    </source>
</evidence>
<dbReference type="PANTHER" id="PTHR40065">
    <property type="entry name" value="RNA-BINDING PROTEIN YHBY"/>
    <property type="match status" value="1"/>
</dbReference>
<accession>A0A3S6QW53</accession>
<keyword evidence="1 2" id="KW-0694">RNA-binding</keyword>
<sequence length="111" mass="12697">MNSDKLNNKQKKWLKSQAHSMRPVVQIGKEGFSAQWLQQLELVIEKRELLKINILANAAVDEQETKEFLESNSHIQVIQILGHVLTVYCPAKKIVNRNFSSQLDQLVSNKG</sequence>
<dbReference type="PANTHER" id="PTHR40065:SF3">
    <property type="entry name" value="RNA-BINDING PROTEIN YHBY"/>
    <property type="match status" value="1"/>
</dbReference>
<dbReference type="SUPFAM" id="SSF75471">
    <property type="entry name" value="YhbY-like"/>
    <property type="match status" value="1"/>
</dbReference>
<gene>
    <name evidence="4" type="ORF">BSQ50_07455</name>
</gene>
<dbReference type="InterPro" id="IPR051925">
    <property type="entry name" value="RNA-binding_domain"/>
</dbReference>
<evidence type="ECO:0000313" key="4">
    <source>
        <dbReference type="EMBL" id="AUJ32411.1"/>
    </source>
</evidence>
<evidence type="ECO:0000259" key="3">
    <source>
        <dbReference type="PROSITE" id="PS51295"/>
    </source>
</evidence>
<dbReference type="Pfam" id="PF01985">
    <property type="entry name" value="CRS1_YhbY"/>
    <property type="match status" value="1"/>
</dbReference>
<dbReference type="InterPro" id="IPR035920">
    <property type="entry name" value="YhbY-like_sf"/>
</dbReference>